<comment type="similarity">
    <text evidence="1">Belongs to the bleomycin resistance protein family.</text>
</comment>
<evidence type="ECO:0000256" key="2">
    <source>
        <dbReference type="ARBA" id="ARBA00021572"/>
    </source>
</evidence>
<dbReference type="InterPro" id="IPR000335">
    <property type="entry name" value="Bleomycin-R"/>
</dbReference>
<dbReference type="SUPFAM" id="SSF54593">
    <property type="entry name" value="Glyoxalase/Bleomycin resistance protein/Dihydroxybiphenyl dioxygenase"/>
    <property type="match status" value="1"/>
</dbReference>
<reference evidence="5 6" key="2">
    <citation type="submission" date="2020-08" db="EMBL/GenBank/DDBJ databases">
        <title>Adhaeribacter dokdonensis sp. nov., isolated from the rhizosphere of Elymus tsukushiensis, a plant native to the Dokdo Islands, Republic of Korea.</title>
        <authorList>
            <person name="Ghim S.Y."/>
        </authorList>
    </citation>
    <scope>NUCLEOTIDE SEQUENCE [LARGE SCALE GENOMIC DNA]</scope>
    <source>
        <strain evidence="5 6">KUDC8001</strain>
    </source>
</reference>
<dbReference type="RefSeq" id="WP_182415228.1">
    <property type="nucleotide sequence ID" value="NZ_CP055153.1"/>
</dbReference>
<feature type="domain" description="VOC" evidence="4">
    <location>
        <begin position="1"/>
        <end position="116"/>
    </location>
</feature>
<gene>
    <name evidence="5" type="ORF">HUW48_08260</name>
</gene>
<dbReference type="PROSITE" id="PS51819">
    <property type="entry name" value="VOC"/>
    <property type="match status" value="1"/>
</dbReference>
<evidence type="ECO:0000259" key="4">
    <source>
        <dbReference type="PROSITE" id="PS51819"/>
    </source>
</evidence>
<reference evidence="5 6" key="1">
    <citation type="submission" date="2020-06" db="EMBL/GenBank/DDBJ databases">
        <authorList>
            <person name="Hwang Y.J."/>
        </authorList>
    </citation>
    <scope>NUCLEOTIDE SEQUENCE [LARGE SCALE GENOMIC DNA]</scope>
    <source>
        <strain evidence="5 6">KUDC8001</strain>
    </source>
</reference>
<accession>A0A7L7L5F7</accession>
<dbReference type="InterPro" id="IPR004360">
    <property type="entry name" value="Glyas_Fos-R_dOase_dom"/>
</dbReference>
<proteinExistence type="inferred from homology"/>
<keyword evidence="6" id="KW-1185">Reference proteome</keyword>
<dbReference type="InterPro" id="IPR029068">
    <property type="entry name" value="Glyas_Bleomycin-R_OHBP_Dase"/>
</dbReference>
<organism evidence="5 6">
    <name type="scientific">Adhaeribacter radiodurans</name>
    <dbReference type="NCBI Taxonomy" id="2745197"/>
    <lineage>
        <taxon>Bacteria</taxon>
        <taxon>Pseudomonadati</taxon>
        <taxon>Bacteroidota</taxon>
        <taxon>Cytophagia</taxon>
        <taxon>Cytophagales</taxon>
        <taxon>Hymenobacteraceae</taxon>
        <taxon>Adhaeribacter</taxon>
    </lineage>
</organism>
<evidence type="ECO:0000313" key="6">
    <source>
        <dbReference type="Proteomes" id="UP000514509"/>
    </source>
</evidence>
<dbReference type="GO" id="GO:0046677">
    <property type="term" value="P:response to antibiotic"/>
    <property type="evidence" value="ECO:0007669"/>
    <property type="project" value="UniProtKB-KW"/>
</dbReference>
<dbReference type="CDD" id="cd08349">
    <property type="entry name" value="BLMA_like"/>
    <property type="match status" value="1"/>
</dbReference>
<dbReference type="InterPro" id="IPR037523">
    <property type="entry name" value="VOC_core"/>
</dbReference>
<keyword evidence="3" id="KW-0046">Antibiotic resistance</keyword>
<dbReference type="Pfam" id="PF00903">
    <property type="entry name" value="Glyoxalase"/>
    <property type="match status" value="1"/>
</dbReference>
<evidence type="ECO:0000313" key="5">
    <source>
        <dbReference type="EMBL" id="QMU28038.1"/>
    </source>
</evidence>
<name>A0A7L7L5F7_9BACT</name>
<dbReference type="AlphaFoldDB" id="A0A7L7L5F7"/>
<protein>
    <recommendedName>
        <fullName evidence="2">Bleomycin resistance protein</fullName>
    </recommendedName>
</protein>
<dbReference type="EMBL" id="CP055153">
    <property type="protein sequence ID" value="QMU28038.1"/>
    <property type="molecule type" value="Genomic_DNA"/>
</dbReference>
<evidence type="ECO:0000256" key="3">
    <source>
        <dbReference type="ARBA" id="ARBA00023251"/>
    </source>
</evidence>
<dbReference type="Gene3D" id="3.10.180.10">
    <property type="entry name" value="2,3-Dihydroxybiphenyl 1,2-Dioxygenase, domain 1"/>
    <property type="match status" value="1"/>
</dbReference>
<dbReference type="KEGG" id="add:HUW48_08260"/>
<evidence type="ECO:0000256" key="1">
    <source>
        <dbReference type="ARBA" id="ARBA00011051"/>
    </source>
</evidence>
<sequence>MISKVVPKLPYINKFATLQFYVQQLGFTLRSDYGEYLILDSPAAELHFFAYPNLVPSKSDFMIYLRVQKGIEELYLKLQKAGIAIHPHGQLETKSWRQREFAVTDPNGTLLTFGQAI</sequence>
<dbReference type="Proteomes" id="UP000514509">
    <property type="component" value="Chromosome"/>
</dbReference>